<keyword evidence="8" id="KW-1185">Reference proteome</keyword>
<dbReference type="InterPro" id="IPR003593">
    <property type="entry name" value="AAA+_ATPase"/>
</dbReference>
<gene>
    <name evidence="7" type="ORF">OBO34_11965</name>
</gene>
<dbReference type="PANTHER" id="PTHR32071">
    <property type="entry name" value="TRANSCRIPTIONAL REGULATORY PROTEIN"/>
    <property type="match status" value="1"/>
</dbReference>
<dbReference type="PROSITE" id="PS50045">
    <property type="entry name" value="SIGMA54_INTERACT_4"/>
    <property type="match status" value="1"/>
</dbReference>
<dbReference type="InterPro" id="IPR009057">
    <property type="entry name" value="Homeodomain-like_sf"/>
</dbReference>
<dbReference type="GO" id="GO:0006355">
    <property type="term" value="P:regulation of DNA-templated transcription"/>
    <property type="evidence" value="ECO:0007669"/>
    <property type="project" value="InterPro"/>
</dbReference>
<evidence type="ECO:0000256" key="3">
    <source>
        <dbReference type="ARBA" id="ARBA00023015"/>
    </source>
</evidence>
<dbReference type="CDD" id="cd00009">
    <property type="entry name" value="AAA"/>
    <property type="match status" value="1"/>
</dbReference>
<feature type="domain" description="Sigma-54 factor interaction" evidence="6">
    <location>
        <begin position="149"/>
        <end position="378"/>
    </location>
</feature>
<keyword evidence="4" id="KW-0804">Transcription</keyword>
<accession>A0A9J6QNW7</accession>
<dbReference type="SMART" id="SM00382">
    <property type="entry name" value="AAA"/>
    <property type="match status" value="1"/>
</dbReference>
<proteinExistence type="predicted"/>
<dbReference type="InterPro" id="IPR025944">
    <property type="entry name" value="Sigma_54_int_dom_CS"/>
</dbReference>
<feature type="coiled-coil region" evidence="5">
    <location>
        <begin position="108"/>
        <end position="135"/>
    </location>
</feature>
<evidence type="ECO:0000313" key="8">
    <source>
        <dbReference type="Proteomes" id="UP001065549"/>
    </source>
</evidence>
<keyword evidence="5" id="KW-0175">Coiled coil</keyword>
<dbReference type="InterPro" id="IPR058031">
    <property type="entry name" value="AAA_lid_NorR"/>
</dbReference>
<dbReference type="Pfam" id="PF25601">
    <property type="entry name" value="AAA_lid_14"/>
    <property type="match status" value="1"/>
</dbReference>
<evidence type="ECO:0000256" key="1">
    <source>
        <dbReference type="ARBA" id="ARBA00022741"/>
    </source>
</evidence>
<dbReference type="FunFam" id="3.40.50.300:FF:000006">
    <property type="entry name" value="DNA-binding transcriptional regulator NtrC"/>
    <property type="match status" value="1"/>
</dbReference>
<dbReference type="SUPFAM" id="SSF46689">
    <property type="entry name" value="Homeodomain-like"/>
    <property type="match status" value="1"/>
</dbReference>
<dbReference type="SUPFAM" id="SSF55785">
    <property type="entry name" value="PYP-like sensor domain (PAS domain)"/>
    <property type="match status" value="1"/>
</dbReference>
<dbReference type="Gene3D" id="1.10.10.60">
    <property type="entry name" value="Homeodomain-like"/>
    <property type="match status" value="1"/>
</dbReference>
<evidence type="ECO:0000256" key="2">
    <source>
        <dbReference type="ARBA" id="ARBA00022840"/>
    </source>
</evidence>
<reference evidence="7" key="1">
    <citation type="submission" date="2022-09" db="EMBL/GenBank/DDBJ databases">
        <title>Culturomic study of gut microbiota in children with autism spectrum disorder.</title>
        <authorList>
            <person name="Efimov B.A."/>
            <person name="Chaplin A.V."/>
            <person name="Sokolova S.R."/>
            <person name="Pikina A.P."/>
            <person name="Korzhanova M."/>
            <person name="Belova V."/>
            <person name="Korostin D."/>
        </authorList>
    </citation>
    <scope>NUCLEOTIDE SEQUENCE</scope>
    <source>
        <strain evidence="7">ASD5510</strain>
    </source>
</reference>
<dbReference type="InterPro" id="IPR025662">
    <property type="entry name" value="Sigma_54_int_dom_ATP-bd_1"/>
</dbReference>
<dbReference type="Proteomes" id="UP001065549">
    <property type="component" value="Unassembled WGS sequence"/>
</dbReference>
<dbReference type="RefSeq" id="WP_253021229.1">
    <property type="nucleotide sequence ID" value="NZ_JAJAGH010000001.1"/>
</dbReference>
<dbReference type="AlphaFoldDB" id="A0A9J6QNW7"/>
<evidence type="ECO:0000313" key="7">
    <source>
        <dbReference type="EMBL" id="MCU7379064.1"/>
    </source>
</evidence>
<dbReference type="Pfam" id="PF00158">
    <property type="entry name" value="Sigma54_activat"/>
    <property type="match status" value="1"/>
</dbReference>
<evidence type="ECO:0000256" key="5">
    <source>
        <dbReference type="SAM" id="Coils"/>
    </source>
</evidence>
<evidence type="ECO:0000259" key="6">
    <source>
        <dbReference type="PROSITE" id="PS50045"/>
    </source>
</evidence>
<dbReference type="Gene3D" id="1.10.8.60">
    <property type="match status" value="1"/>
</dbReference>
<dbReference type="Gene3D" id="3.40.50.300">
    <property type="entry name" value="P-loop containing nucleotide triphosphate hydrolases"/>
    <property type="match status" value="1"/>
</dbReference>
<organism evidence="7 8">
    <name type="scientific">Hominibacterium faecale</name>
    <dbReference type="NCBI Taxonomy" id="2839743"/>
    <lineage>
        <taxon>Bacteria</taxon>
        <taxon>Bacillati</taxon>
        <taxon>Bacillota</taxon>
        <taxon>Clostridia</taxon>
        <taxon>Peptostreptococcales</taxon>
        <taxon>Anaerovoracaceae</taxon>
        <taxon>Hominibacterium</taxon>
    </lineage>
</organism>
<dbReference type="PROSITE" id="PS00688">
    <property type="entry name" value="SIGMA54_INTERACT_3"/>
    <property type="match status" value="1"/>
</dbReference>
<dbReference type="PROSITE" id="PS00675">
    <property type="entry name" value="SIGMA54_INTERACT_1"/>
    <property type="match status" value="1"/>
</dbReference>
<dbReference type="InterPro" id="IPR035965">
    <property type="entry name" value="PAS-like_dom_sf"/>
</dbReference>
<dbReference type="InterPro" id="IPR002078">
    <property type="entry name" value="Sigma_54_int"/>
</dbReference>
<dbReference type="PANTHER" id="PTHR32071:SF57">
    <property type="entry name" value="C4-DICARBOXYLATE TRANSPORT TRANSCRIPTIONAL REGULATORY PROTEIN DCTD"/>
    <property type="match status" value="1"/>
</dbReference>
<evidence type="ECO:0000256" key="4">
    <source>
        <dbReference type="ARBA" id="ARBA00023163"/>
    </source>
</evidence>
<dbReference type="Gene3D" id="3.30.450.20">
    <property type="entry name" value="PAS domain"/>
    <property type="match status" value="1"/>
</dbReference>
<keyword evidence="1" id="KW-0547">Nucleotide-binding</keyword>
<comment type="caution">
    <text evidence="7">The sequence shown here is derived from an EMBL/GenBank/DDBJ whole genome shotgun (WGS) entry which is preliminary data.</text>
</comment>
<keyword evidence="3" id="KW-0805">Transcription regulation</keyword>
<sequence length="456" mass="51611">MDFNKLTEKEKQYARAIIECIDDGVFITDGEGTVIDLNINSLGCQKRENIIGRNMRELIQAGIYRDSAALRVIEEKKPVSMFQYEETDLLTTAMPYMENGKVKMVVCCEREIHTLEAIERELEESLEKNSKYEQELLYIRAEMTKNVGIIAESPQMRKVVDLAITAANFDSRVLIQGDTGTGKEVIAKLIYSSGKRKGKPFIAVNCGAIPETLLESELFGYEKGAFTGASDTGKKGFFELANEGVLFLDEIGEVSLGFQVKLLRAIQENEIMRVGGSKSIKVNVQIIAATNKDLLQKVEQGEFRADLYYRLSVFPIKIPALKERKEEIMSLVQFFTDKLNQQYGKEKCFSPKAMKILQNYSWPGNIRELENVVERLMLISLNDVIKEEDVTTMLFDDGTIDNFQYEGITLEEAVAITEKNLIKNYMEKCANPPELEQALGVSRATLNRKISKYGLR</sequence>
<dbReference type="InterPro" id="IPR027417">
    <property type="entry name" value="P-loop_NTPase"/>
</dbReference>
<dbReference type="EMBL" id="JAOSHN010000004">
    <property type="protein sequence ID" value="MCU7379064.1"/>
    <property type="molecule type" value="Genomic_DNA"/>
</dbReference>
<name>A0A9J6QNW7_9FIRM</name>
<dbReference type="GO" id="GO:0005524">
    <property type="term" value="F:ATP binding"/>
    <property type="evidence" value="ECO:0007669"/>
    <property type="project" value="UniProtKB-KW"/>
</dbReference>
<dbReference type="SUPFAM" id="SSF52540">
    <property type="entry name" value="P-loop containing nucleoside triphosphate hydrolases"/>
    <property type="match status" value="1"/>
</dbReference>
<keyword evidence="2" id="KW-0067">ATP-binding</keyword>
<protein>
    <submittedName>
        <fullName evidence="7">Sigma 54-interacting transcriptional regulator</fullName>
    </submittedName>
</protein>